<sequence>MSCKTLSRAGWASPALSSRTRWLYLRTSASQVKDLLDRWSALRQQEESISAQESEPEPGGPDPESSSWPPPPQILQKLDYDAHFPAPYNDDNATIFFGSSSAQVLSTEVLAVVCPQSPLLQQPPRQSERSSSMQEYSPYFGNEPSNIVPTKALILRLLDIYARSCMGFWPFHLDCLGDDDIDVFFQSTQGQVPHSQAYTKSEAHSNFQIGMMCCIASAHSSRVEATMRAYEQFFYSFASKLTKEVLSEASHDSLRSLMLLVVYLLFRPQNGDLWLQLESACRLAIELGYHRENAPFTETPVQRAQRGDTFWTLYRLEHSVAEIYGRPSDDLESISTIEISHVTATLTTSPTQSRLLPSANLASSLAKLSRIRSYIFKTIYLPARSAPIFIDDPYYRTQLHEIEQWRQEATAGVTDPLASVACTIAYNTSVIFLLQKSLLQVLSRLAEPVMDTPTLVGAIAVQSFESAVELISCYEDLILSEGSLPLADFPVTFISAQEVSLAALTFVSWLFCSLDGRVKQEDLAVGEGKTLMQRSWVCRDGSLSIKGQGRRLQHLSASCLSLLTWYAIQWPGMDGMVEIYREISAEVFHEAAARGLA</sequence>
<dbReference type="SMART" id="SM00906">
    <property type="entry name" value="Fungal_trans"/>
    <property type="match status" value="1"/>
</dbReference>
<dbReference type="Pfam" id="PF04082">
    <property type="entry name" value="Fungal_trans"/>
    <property type="match status" value="1"/>
</dbReference>
<dbReference type="RefSeq" id="XP_007723784.1">
    <property type="nucleotide sequence ID" value="XM_007725594.1"/>
</dbReference>
<evidence type="ECO:0000313" key="11">
    <source>
        <dbReference type="Proteomes" id="UP000019484"/>
    </source>
</evidence>
<evidence type="ECO:0000256" key="7">
    <source>
        <dbReference type="ARBA" id="ARBA00023242"/>
    </source>
</evidence>
<dbReference type="GO" id="GO:0043565">
    <property type="term" value="F:sequence-specific DNA binding"/>
    <property type="evidence" value="ECO:0007669"/>
    <property type="project" value="TreeGrafter"/>
</dbReference>
<keyword evidence="2" id="KW-0479">Metal-binding</keyword>
<dbReference type="GO" id="GO:0045944">
    <property type="term" value="P:positive regulation of transcription by RNA polymerase II"/>
    <property type="evidence" value="ECO:0007669"/>
    <property type="project" value="TreeGrafter"/>
</dbReference>
<organism evidence="10 11">
    <name type="scientific">Capronia coronata CBS 617.96</name>
    <dbReference type="NCBI Taxonomy" id="1182541"/>
    <lineage>
        <taxon>Eukaryota</taxon>
        <taxon>Fungi</taxon>
        <taxon>Dikarya</taxon>
        <taxon>Ascomycota</taxon>
        <taxon>Pezizomycotina</taxon>
        <taxon>Eurotiomycetes</taxon>
        <taxon>Chaetothyriomycetidae</taxon>
        <taxon>Chaetothyriales</taxon>
        <taxon>Herpotrichiellaceae</taxon>
        <taxon>Capronia</taxon>
    </lineage>
</organism>
<evidence type="ECO:0000256" key="3">
    <source>
        <dbReference type="ARBA" id="ARBA00022833"/>
    </source>
</evidence>
<dbReference type="HOGENOM" id="CLU_019941_0_0_1"/>
<gene>
    <name evidence="10" type="ORF">A1O1_04705</name>
</gene>
<comment type="caution">
    <text evidence="10">The sequence shown here is derived from an EMBL/GenBank/DDBJ whole genome shotgun (WGS) entry which is preliminary data.</text>
</comment>
<evidence type="ECO:0000256" key="6">
    <source>
        <dbReference type="ARBA" id="ARBA00023163"/>
    </source>
</evidence>
<dbReference type="GO" id="GO:0006351">
    <property type="term" value="P:DNA-templated transcription"/>
    <property type="evidence" value="ECO:0007669"/>
    <property type="project" value="InterPro"/>
</dbReference>
<evidence type="ECO:0000256" key="1">
    <source>
        <dbReference type="ARBA" id="ARBA00004123"/>
    </source>
</evidence>
<evidence type="ECO:0000256" key="4">
    <source>
        <dbReference type="ARBA" id="ARBA00023015"/>
    </source>
</evidence>
<reference evidence="10 11" key="1">
    <citation type="submission" date="2013-03" db="EMBL/GenBank/DDBJ databases">
        <title>The Genome Sequence of Capronia coronata CBS 617.96.</title>
        <authorList>
            <consortium name="The Broad Institute Genomics Platform"/>
            <person name="Cuomo C."/>
            <person name="de Hoog S."/>
            <person name="Gorbushina A."/>
            <person name="Walker B."/>
            <person name="Young S.K."/>
            <person name="Zeng Q."/>
            <person name="Gargeya S."/>
            <person name="Fitzgerald M."/>
            <person name="Haas B."/>
            <person name="Abouelleil A."/>
            <person name="Allen A.W."/>
            <person name="Alvarado L."/>
            <person name="Arachchi H.M."/>
            <person name="Berlin A.M."/>
            <person name="Chapman S.B."/>
            <person name="Gainer-Dewar J."/>
            <person name="Goldberg J."/>
            <person name="Griggs A."/>
            <person name="Gujja S."/>
            <person name="Hansen M."/>
            <person name="Howarth C."/>
            <person name="Imamovic A."/>
            <person name="Ireland A."/>
            <person name="Larimer J."/>
            <person name="McCowan C."/>
            <person name="Murphy C."/>
            <person name="Pearson M."/>
            <person name="Poon T.W."/>
            <person name="Priest M."/>
            <person name="Roberts A."/>
            <person name="Saif S."/>
            <person name="Shea T."/>
            <person name="Sisk P."/>
            <person name="Sykes S."/>
            <person name="Wortman J."/>
            <person name="Nusbaum C."/>
            <person name="Birren B."/>
        </authorList>
    </citation>
    <scope>NUCLEOTIDE SEQUENCE [LARGE SCALE GENOMIC DNA]</scope>
    <source>
        <strain evidence="10 11">CBS 617.96</strain>
    </source>
</reference>
<dbReference type="InterPro" id="IPR007219">
    <property type="entry name" value="XnlR_reg_dom"/>
</dbReference>
<keyword evidence="11" id="KW-1185">Reference proteome</keyword>
<comment type="subcellular location">
    <subcellularLocation>
        <location evidence="1">Nucleus</location>
    </subcellularLocation>
</comment>
<dbReference type="Proteomes" id="UP000019484">
    <property type="component" value="Unassembled WGS sequence"/>
</dbReference>
<name>W9Y5H1_9EURO</name>
<evidence type="ECO:0000256" key="2">
    <source>
        <dbReference type="ARBA" id="ARBA00022723"/>
    </source>
</evidence>
<keyword evidence="3" id="KW-0862">Zinc</keyword>
<dbReference type="GO" id="GO:0005634">
    <property type="term" value="C:nucleus"/>
    <property type="evidence" value="ECO:0007669"/>
    <property type="project" value="UniProtKB-SubCell"/>
</dbReference>
<proteinExistence type="predicted"/>
<dbReference type="PANTHER" id="PTHR47782:SF12">
    <property type="entry name" value="ZN(II)2CYS6 TRANSCRIPTION FACTOR (EUROFUNG)"/>
    <property type="match status" value="1"/>
</dbReference>
<keyword evidence="5" id="KW-0238">DNA-binding</keyword>
<dbReference type="GeneID" id="19159583"/>
<evidence type="ECO:0000256" key="8">
    <source>
        <dbReference type="SAM" id="MobiDB-lite"/>
    </source>
</evidence>
<dbReference type="EMBL" id="AMWN01000004">
    <property type="protein sequence ID" value="EXJ87778.1"/>
    <property type="molecule type" value="Genomic_DNA"/>
</dbReference>
<dbReference type="PANTHER" id="PTHR47782">
    <property type="entry name" value="ZN(II)2CYS6 TRANSCRIPTION FACTOR (EUROFUNG)-RELATED"/>
    <property type="match status" value="1"/>
</dbReference>
<evidence type="ECO:0000259" key="9">
    <source>
        <dbReference type="SMART" id="SM00906"/>
    </source>
</evidence>
<dbReference type="CDD" id="cd12148">
    <property type="entry name" value="fungal_TF_MHR"/>
    <property type="match status" value="1"/>
</dbReference>
<dbReference type="GO" id="GO:0000981">
    <property type="term" value="F:DNA-binding transcription factor activity, RNA polymerase II-specific"/>
    <property type="evidence" value="ECO:0007669"/>
    <property type="project" value="TreeGrafter"/>
</dbReference>
<dbReference type="GO" id="GO:0008270">
    <property type="term" value="F:zinc ion binding"/>
    <property type="evidence" value="ECO:0007669"/>
    <property type="project" value="InterPro"/>
</dbReference>
<dbReference type="AlphaFoldDB" id="W9Y5H1"/>
<evidence type="ECO:0000313" key="10">
    <source>
        <dbReference type="EMBL" id="EXJ87778.1"/>
    </source>
</evidence>
<dbReference type="STRING" id="1182541.W9Y5H1"/>
<dbReference type="InterPro" id="IPR052202">
    <property type="entry name" value="Yeast_MetPath_Reg"/>
</dbReference>
<feature type="region of interest" description="Disordered" evidence="8">
    <location>
        <begin position="44"/>
        <end position="72"/>
    </location>
</feature>
<dbReference type="OrthoDB" id="2154091at2759"/>
<feature type="domain" description="Xylanolytic transcriptional activator regulatory" evidence="9">
    <location>
        <begin position="273"/>
        <end position="345"/>
    </location>
</feature>
<keyword evidence="6" id="KW-0804">Transcription</keyword>
<keyword evidence="7" id="KW-0539">Nucleus</keyword>
<keyword evidence="4" id="KW-0805">Transcription regulation</keyword>
<evidence type="ECO:0000256" key="5">
    <source>
        <dbReference type="ARBA" id="ARBA00023125"/>
    </source>
</evidence>
<protein>
    <recommendedName>
        <fullName evidence="9">Xylanolytic transcriptional activator regulatory domain-containing protein</fullName>
    </recommendedName>
</protein>
<accession>W9Y5H1</accession>